<feature type="chain" id="PRO_5008899526" evidence="1">
    <location>
        <begin position="37"/>
        <end position="266"/>
    </location>
</feature>
<feature type="non-terminal residue" evidence="3">
    <location>
        <position position="1"/>
    </location>
</feature>
<sequence>RERERGGNPPMSPMSPFQKLPITCVFLLLVVVLSGAQQPYQNNKQLDCSGTSSSSTLGYSCSHAGDGPPTCPSFLVFRSQTDYQTPDTIGHLLNADPHAITRFKAVTDVVDPIPLDTLVLVPVDCSCSAGGRYYQHDASYTLERTGETYFSIANDTYQGLTTCQALMDQNPSHDSRDLSEGTRLSVPLRCACPSKTQQAAGFRYLLSYLVTWGDDVPAIAARFGIDPQAVLRANTLSAGDTIYPFTTLLVPLSAQPHQRLRRSFSP</sequence>
<dbReference type="InterPro" id="IPR036779">
    <property type="entry name" value="LysM_dom_sf"/>
</dbReference>
<organism evidence="3">
    <name type="scientific">Anthurium amnicola</name>
    <dbReference type="NCBI Taxonomy" id="1678845"/>
    <lineage>
        <taxon>Eukaryota</taxon>
        <taxon>Viridiplantae</taxon>
        <taxon>Streptophyta</taxon>
        <taxon>Embryophyta</taxon>
        <taxon>Tracheophyta</taxon>
        <taxon>Spermatophyta</taxon>
        <taxon>Magnoliopsida</taxon>
        <taxon>Liliopsida</taxon>
        <taxon>Araceae</taxon>
        <taxon>Pothoideae</taxon>
        <taxon>Potheae</taxon>
        <taxon>Anthurium</taxon>
    </lineage>
</organism>
<feature type="domain" description="LysM" evidence="2">
    <location>
        <begin position="206"/>
        <end position="250"/>
    </location>
</feature>
<dbReference type="PANTHER" id="PTHR45927">
    <property type="entry name" value="LYSM-DOMAIN RECEPTOR-LIKE KINASE-RELATED"/>
    <property type="match status" value="1"/>
</dbReference>
<dbReference type="PANTHER" id="PTHR45927:SF6">
    <property type="entry name" value="PROTEIN LYK5"/>
    <property type="match status" value="1"/>
</dbReference>
<evidence type="ECO:0000313" key="3">
    <source>
        <dbReference type="EMBL" id="JAT42947.1"/>
    </source>
</evidence>
<dbReference type="AlphaFoldDB" id="A0A1D1XKM3"/>
<keyword evidence="1" id="KW-0732">Signal</keyword>
<dbReference type="InterPro" id="IPR056563">
    <property type="entry name" value="LysM3_LYK4_5"/>
</dbReference>
<dbReference type="SMART" id="SM00257">
    <property type="entry name" value="LysM"/>
    <property type="match status" value="2"/>
</dbReference>
<dbReference type="Pfam" id="PF23473">
    <property type="entry name" value="LysM3_LYK4_5"/>
    <property type="match status" value="1"/>
</dbReference>
<dbReference type="Pfam" id="PF23446">
    <property type="entry name" value="LysM1_NFP_LYK"/>
    <property type="match status" value="1"/>
</dbReference>
<dbReference type="Pfam" id="PF23472">
    <property type="entry name" value="LysM2_CERK1_LYK3_4_5"/>
    <property type="match status" value="1"/>
</dbReference>
<dbReference type="SUPFAM" id="SSF54106">
    <property type="entry name" value="LysM domain"/>
    <property type="match status" value="1"/>
</dbReference>
<evidence type="ECO:0000256" key="1">
    <source>
        <dbReference type="SAM" id="SignalP"/>
    </source>
</evidence>
<feature type="signal peptide" evidence="1">
    <location>
        <begin position="1"/>
        <end position="36"/>
    </location>
</feature>
<dbReference type="CDD" id="cd00118">
    <property type="entry name" value="LysM"/>
    <property type="match status" value="1"/>
</dbReference>
<dbReference type="InterPro" id="IPR056561">
    <property type="entry name" value="NFP_LYK_LysM1"/>
</dbReference>
<name>A0A1D1XKM3_9ARAE</name>
<reference evidence="3" key="1">
    <citation type="submission" date="2015-07" db="EMBL/GenBank/DDBJ databases">
        <title>Transcriptome Assembly of Anthurium amnicola.</title>
        <authorList>
            <person name="Suzuki J."/>
        </authorList>
    </citation>
    <scope>NUCLEOTIDE SEQUENCE</scope>
</reference>
<dbReference type="Gene3D" id="3.10.350.10">
    <property type="entry name" value="LysM domain"/>
    <property type="match status" value="1"/>
</dbReference>
<dbReference type="EMBL" id="GDJX01024989">
    <property type="protein sequence ID" value="JAT42947.1"/>
    <property type="molecule type" value="Transcribed_RNA"/>
</dbReference>
<proteinExistence type="predicted"/>
<protein>
    <submittedName>
        <fullName evidence="3">LysM domain-containing GPI-anchored protein 2</fullName>
    </submittedName>
</protein>
<dbReference type="InterPro" id="IPR052611">
    <property type="entry name" value="Plant_RLK_LysM"/>
</dbReference>
<dbReference type="InterPro" id="IPR056562">
    <property type="entry name" value="LysM2_CERK1_LYK3_4_5"/>
</dbReference>
<gene>
    <name evidence="3" type="primary">At1g77630_1</name>
    <name evidence="3" type="ORF">g.96273</name>
</gene>
<evidence type="ECO:0000259" key="2">
    <source>
        <dbReference type="PROSITE" id="PS51782"/>
    </source>
</evidence>
<accession>A0A1D1XKM3</accession>
<dbReference type="PROSITE" id="PS51782">
    <property type="entry name" value="LYSM"/>
    <property type="match status" value="1"/>
</dbReference>
<dbReference type="InterPro" id="IPR018392">
    <property type="entry name" value="LysM"/>
</dbReference>